<gene>
    <name evidence="2" type="ORF">C7455_10445</name>
</gene>
<protein>
    <recommendedName>
        <fullName evidence="4">PDZ domain-containing protein</fullName>
    </recommendedName>
</protein>
<evidence type="ECO:0008006" key="4">
    <source>
        <dbReference type="Google" id="ProtNLM"/>
    </source>
</evidence>
<keyword evidence="1" id="KW-0472">Membrane</keyword>
<evidence type="ECO:0000256" key="1">
    <source>
        <dbReference type="SAM" id="Phobius"/>
    </source>
</evidence>
<organism evidence="2 3">
    <name type="scientific">Roseicyclus mahoneyensis</name>
    <dbReference type="NCBI Taxonomy" id="164332"/>
    <lineage>
        <taxon>Bacteria</taxon>
        <taxon>Pseudomonadati</taxon>
        <taxon>Pseudomonadota</taxon>
        <taxon>Alphaproteobacteria</taxon>
        <taxon>Rhodobacterales</taxon>
        <taxon>Roseobacteraceae</taxon>
        <taxon>Roseicyclus</taxon>
    </lineage>
</organism>
<dbReference type="RefSeq" id="WP_109667654.1">
    <property type="nucleotide sequence ID" value="NZ_QGGW01000004.1"/>
</dbReference>
<keyword evidence="3" id="KW-1185">Reference proteome</keyword>
<proteinExistence type="predicted"/>
<dbReference type="EMBL" id="QGGW01000004">
    <property type="protein sequence ID" value="PWK60409.1"/>
    <property type="molecule type" value="Genomic_DNA"/>
</dbReference>
<dbReference type="InterPro" id="IPR036034">
    <property type="entry name" value="PDZ_sf"/>
</dbReference>
<keyword evidence="1" id="KW-0812">Transmembrane</keyword>
<accession>A0A316GZ47</accession>
<evidence type="ECO:0000313" key="2">
    <source>
        <dbReference type="EMBL" id="PWK60409.1"/>
    </source>
</evidence>
<feature type="transmembrane region" description="Helical" evidence="1">
    <location>
        <begin position="146"/>
        <end position="174"/>
    </location>
</feature>
<sequence length="233" mass="25008">MTETQAPEKGSLILSEPNRFGQAIGLRAGDRLIAVNGLPIAPDPSALSGRVGPTGRPAALVLERAGLVWVVLSDTPGLGRWRPGPPPIDRPENPKGRIHPEILQNWEVLRAPDGRYDVQPVALPLMALVAPPLWLLQSRLWGALSIWATLVLLGVPLGWPAVAVLQLIAAVYFWKSGPALWRADRLARGLRSDGVIAAASETALHAHIRDWHPGARYLHAPLPRSGLGLPGNA</sequence>
<keyword evidence="1" id="KW-1133">Transmembrane helix</keyword>
<dbReference type="Proteomes" id="UP000245708">
    <property type="component" value="Unassembled WGS sequence"/>
</dbReference>
<dbReference type="AlphaFoldDB" id="A0A316GZ47"/>
<dbReference type="OrthoDB" id="7856966at2"/>
<comment type="caution">
    <text evidence="2">The sequence shown here is derived from an EMBL/GenBank/DDBJ whole genome shotgun (WGS) entry which is preliminary data.</text>
</comment>
<evidence type="ECO:0000313" key="3">
    <source>
        <dbReference type="Proteomes" id="UP000245708"/>
    </source>
</evidence>
<name>A0A316GZ47_9RHOB</name>
<reference evidence="2 3" key="1">
    <citation type="submission" date="2018-05" db="EMBL/GenBank/DDBJ databases">
        <title>Genomic Encyclopedia of Type Strains, Phase IV (KMG-IV): sequencing the most valuable type-strain genomes for metagenomic binning, comparative biology and taxonomic classification.</title>
        <authorList>
            <person name="Goeker M."/>
        </authorList>
    </citation>
    <scope>NUCLEOTIDE SEQUENCE [LARGE SCALE GENOMIC DNA]</scope>
    <source>
        <strain evidence="2 3">DSM 16097</strain>
    </source>
</reference>
<dbReference type="SUPFAM" id="SSF50156">
    <property type="entry name" value="PDZ domain-like"/>
    <property type="match status" value="1"/>
</dbReference>